<dbReference type="EMBL" id="OY660868">
    <property type="protein sequence ID" value="CAJ1056690.1"/>
    <property type="molecule type" value="Genomic_DNA"/>
</dbReference>
<name>A0AAV1F6Q3_XYRNO</name>
<feature type="compositionally biased region" description="Basic residues" evidence="1">
    <location>
        <begin position="37"/>
        <end position="48"/>
    </location>
</feature>
<organism evidence="2 3">
    <name type="scientific">Xyrichtys novacula</name>
    <name type="common">Pearly razorfish</name>
    <name type="synonym">Hemipteronotus novacula</name>
    <dbReference type="NCBI Taxonomy" id="13765"/>
    <lineage>
        <taxon>Eukaryota</taxon>
        <taxon>Metazoa</taxon>
        <taxon>Chordata</taxon>
        <taxon>Craniata</taxon>
        <taxon>Vertebrata</taxon>
        <taxon>Euteleostomi</taxon>
        <taxon>Actinopterygii</taxon>
        <taxon>Neopterygii</taxon>
        <taxon>Teleostei</taxon>
        <taxon>Neoteleostei</taxon>
        <taxon>Acanthomorphata</taxon>
        <taxon>Eupercaria</taxon>
        <taxon>Labriformes</taxon>
        <taxon>Labridae</taxon>
        <taxon>Xyrichtys</taxon>
    </lineage>
</organism>
<dbReference type="Proteomes" id="UP001178508">
    <property type="component" value="Chromosome 5"/>
</dbReference>
<dbReference type="AlphaFoldDB" id="A0AAV1F6Q3"/>
<evidence type="ECO:0008006" key="4">
    <source>
        <dbReference type="Google" id="ProtNLM"/>
    </source>
</evidence>
<accession>A0AAV1F6Q3</accession>
<feature type="compositionally biased region" description="Basic and acidic residues" evidence="1">
    <location>
        <begin position="49"/>
        <end position="87"/>
    </location>
</feature>
<reference evidence="2" key="1">
    <citation type="submission" date="2023-08" db="EMBL/GenBank/DDBJ databases">
        <authorList>
            <person name="Alioto T."/>
            <person name="Alioto T."/>
            <person name="Gomez Garrido J."/>
        </authorList>
    </citation>
    <scope>NUCLEOTIDE SEQUENCE</scope>
</reference>
<proteinExistence type="predicted"/>
<protein>
    <recommendedName>
        <fullName evidence="4">Small EDRK-rich factor-like N-terminal domain-containing protein</fullName>
    </recommendedName>
</protein>
<evidence type="ECO:0000313" key="3">
    <source>
        <dbReference type="Proteomes" id="UP001178508"/>
    </source>
</evidence>
<feature type="region of interest" description="Disordered" evidence="1">
    <location>
        <begin position="1"/>
        <end position="97"/>
    </location>
</feature>
<sequence>MSCGEQKQPSAGEVRPSLSSTPVMGRHVTLHQLQPSKPHHLQVRRTRPLHGERTAEENKASRNEREKKRGMTRREEKRREEKRRAEALGEVDANQSN</sequence>
<evidence type="ECO:0000313" key="2">
    <source>
        <dbReference type="EMBL" id="CAJ1056690.1"/>
    </source>
</evidence>
<keyword evidence="3" id="KW-1185">Reference proteome</keyword>
<gene>
    <name evidence="2" type="ORF">XNOV1_A003922</name>
</gene>
<evidence type="ECO:0000256" key="1">
    <source>
        <dbReference type="SAM" id="MobiDB-lite"/>
    </source>
</evidence>